<evidence type="ECO:0000313" key="1">
    <source>
        <dbReference type="EMBL" id="KAG9338574.1"/>
    </source>
</evidence>
<gene>
    <name evidence="1" type="ORF">JZ751_025632</name>
</gene>
<proteinExistence type="predicted"/>
<comment type="caution">
    <text evidence="1">The sequence shown here is derived from an EMBL/GenBank/DDBJ whole genome shotgun (WGS) entry which is preliminary data.</text>
</comment>
<organism evidence="1 2">
    <name type="scientific">Albula glossodonta</name>
    <name type="common">roundjaw bonefish</name>
    <dbReference type="NCBI Taxonomy" id="121402"/>
    <lineage>
        <taxon>Eukaryota</taxon>
        <taxon>Metazoa</taxon>
        <taxon>Chordata</taxon>
        <taxon>Craniata</taxon>
        <taxon>Vertebrata</taxon>
        <taxon>Euteleostomi</taxon>
        <taxon>Actinopterygii</taxon>
        <taxon>Neopterygii</taxon>
        <taxon>Teleostei</taxon>
        <taxon>Albuliformes</taxon>
        <taxon>Albulidae</taxon>
        <taxon>Albula</taxon>
    </lineage>
</organism>
<reference evidence="1" key="1">
    <citation type="thesis" date="2021" institute="BYU ScholarsArchive" country="Provo, UT, USA">
        <title>Applications of and Algorithms for Genome Assembly and Genomic Analyses with an Emphasis on Marine Teleosts.</title>
        <authorList>
            <person name="Pickett B.D."/>
        </authorList>
    </citation>
    <scope>NUCLEOTIDE SEQUENCE</scope>
    <source>
        <strain evidence="1">HI-2016</strain>
    </source>
</reference>
<name>A0A8T2NF03_9TELE</name>
<evidence type="ECO:0000313" key="2">
    <source>
        <dbReference type="Proteomes" id="UP000824540"/>
    </source>
</evidence>
<dbReference type="EMBL" id="JAFBMS010000065">
    <property type="protein sequence ID" value="KAG9338574.1"/>
    <property type="molecule type" value="Genomic_DNA"/>
</dbReference>
<keyword evidence="2" id="KW-1185">Reference proteome</keyword>
<accession>A0A8T2NF03</accession>
<protein>
    <submittedName>
        <fullName evidence="1">Uncharacterized protein</fullName>
    </submittedName>
</protein>
<dbReference type="AlphaFoldDB" id="A0A8T2NF03"/>
<dbReference type="Proteomes" id="UP000824540">
    <property type="component" value="Unassembled WGS sequence"/>
</dbReference>
<sequence length="106" mass="12586">MSEARRRRRAAFGREEFPIFQRERSKKRLSRLSFHEPRQRRRRTFNTAARGRSIVTEVGGSKEEEPHIDSLYRGVDKASEWSRRRPLRFHLREGIGHFAGGFTQCT</sequence>